<feature type="region of interest" description="Disordered" evidence="1">
    <location>
        <begin position="25"/>
        <end position="51"/>
    </location>
</feature>
<dbReference type="EMBL" id="GDKF01001060">
    <property type="protein sequence ID" value="JAT77562.1"/>
    <property type="molecule type" value="Transcribed_RNA"/>
</dbReference>
<reference evidence="2" key="1">
    <citation type="submission" date="2015-08" db="EMBL/GenBank/DDBJ databases">
        <authorList>
            <person name="Babu N.S."/>
            <person name="Beckwith C.J."/>
            <person name="Beseler K.G."/>
            <person name="Brison A."/>
            <person name="Carone J.V."/>
            <person name="Caskin T.P."/>
            <person name="Diamond M."/>
            <person name="Durham M.E."/>
            <person name="Foxe J.M."/>
            <person name="Go M."/>
            <person name="Henderson B.A."/>
            <person name="Jones I.B."/>
            <person name="McGettigan J.A."/>
            <person name="Micheletti S.J."/>
            <person name="Nasrallah M.E."/>
            <person name="Ortiz D."/>
            <person name="Piller C.R."/>
            <person name="Privatt S.R."/>
            <person name="Schneider S.L."/>
            <person name="Sharp S."/>
            <person name="Smith T.C."/>
            <person name="Stanton J.D."/>
            <person name="Ullery H.E."/>
            <person name="Wilson R.J."/>
            <person name="Serrano M.G."/>
            <person name="Buck G."/>
            <person name="Lee V."/>
            <person name="Wang Y."/>
            <person name="Carvalho R."/>
            <person name="Voegtly L."/>
            <person name="Shi R."/>
            <person name="Duckworth R."/>
            <person name="Johnson A."/>
            <person name="Loviza R."/>
            <person name="Walstead R."/>
            <person name="Shah Z."/>
            <person name="Kiflezghi M."/>
            <person name="Wade K."/>
            <person name="Ball S.L."/>
            <person name="Bradley K.W."/>
            <person name="Asai D.J."/>
            <person name="Bowman C.A."/>
            <person name="Russell D.A."/>
            <person name="Pope W.H."/>
            <person name="Jacobs-Sera D."/>
            <person name="Hendrix R.W."/>
            <person name="Hatfull G.F."/>
        </authorList>
    </citation>
    <scope>NUCLEOTIDE SEQUENCE</scope>
</reference>
<evidence type="ECO:0000313" key="2">
    <source>
        <dbReference type="EMBL" id="JAT77562.1"/>
    </source>
</evidence>
<organism evidence="2">
    <name type="scientific">Auxenochlorella protothecoides</name>
    <name type="common">Green microalga</name>
    <name type="synonym">Chlorella protothecoides</name>
    <dbReference type="NCBI Taxonomy" id="3075"/>
    <lineage>
        <taxon>Eukaryota</taxon>
        <taxon>Viridiplantae</taxon>
        <taxon>Chlorophyta</taxon>
        <taxon>core chlorophytes</taxon>
        <taxon>Trebouxiophyceae</taxon>
        <taxon>Chlorellales</taxon>
        <taxon>Chlorellaceae</taxon>
        <taxon>Auxenochlorella</taxon>
    </lineage>
</organism>
<feature type="region of interest" description="Disordered" evidence="1">
    <location>
        <begin position="190"/>
        <end position="215"/>
    </location>
</feature>
<dbReference type="AlphaFoldDB" id="A0A1D2AEF0"/>
<sequence>MGHLRSKSSSSCTRQSTRIHTIRSFNTHHPSGQPSDHHQRPRVHSVPGPSHLAMASLRRRELLQILYRSEAKAPLLALLAASPSLRIAVPCAQLSPAAAGTGSRVSVAIKATHPGGEVLLDCGVYWSGAPPGPVAMHYTALLAHADEDTLEGLVSRLDQAPCLTPSHPLRPSPAPGKLAVSTLARALSQEESGLGVATPSPQAGRPQGPAAYASAPQRTLPRMLLSSVEESAPRSPCAPPGGGPGSDWAGTASPVGSSLVEDLDACPTPPFSNVFTPPWAAASPEARRGPALTGRPGADAAARIAAAMAHMGAATPHLAEALADIASAHGAGNALFEQTHDLLNRVLEMKDDAQHALDRSTMLACAQRGACLA</sequence>
<accession>A0A1D2AEF0</accession>
<feature type="region of interest" description="Disordered" evidence="1">
    <location>
        <begin position="227"/>
        <end position="263"/>
    </location>
</feature>
<proteinExistence type="predicted"/>
<evidence type="ECO:0000256" key="1">
    <source>
        <dbReference type="SAM" id="MobiDB-lite"/>
    </source>
</evidence>
<protein>
    <submittedName>
        <fullName evidence="2">Uncharacterized protein</fullName>
    </submittedName>
</protein>
<name>A0A1D2AEF0_AUXPR</name>
<feature type="compositionally biased region" description="Polar residues" evidence="1">
    <location>
        <begin position="25"/>
        <end position="34"/>
    </location>
</feature>
<gene>
    <name evidence="2" type="ORF">g.54259</name>
</gene>